<gene>
    <name evidence="3" type="ORF">ACFP3J_36450</name>
</gene>
<name>A0ABW0WTS1_STRNO</name>
<evidence type="ECO:0000313" key="4">
    <source>
        <dbReference type="Proteomes" id="UP001596065"/>
    </source>
</evidence>
<dbReference type="PROSITE" id="PS50943">
    <property type="entry name" value="HTH_CROC1"/>
    <property type="match status" value="1"/>
</dbReference>
<dbReference type="InterPro" id="IPR001387">
    <property type="entry name" value="Cro/C1-type_HTH"/>
</dbReference>
<dbReference type="Proteomes" id="UP001596065">
    <property type="component" value="Unassembled WGS sequence"/>
</dbReference>
<evidence type="ECO:0000259" key="2">
    <source>
        <dbReference type="PROSITE" id="PS50943"/>
    </source>
</evidence>
<evidence type="ECO:0000256" key="1">
    <source>
        <dbReference type="SAM" id="MobiDB-lite"/>
    </source>
</evidence>
<reference evidence="4" key="1">
    <citation type="journal article" date="2019" name="Int. J. Syst. Evol. Microbiol.">
        <title>The Global Catalogue of Microorganisms (GCM) 10K type strain sequencing project: providing services to taxonomists for standard genome sequencing and annotation.</title>
        <authorList>
            <consortium name="The Broad Institute Genomics Platform"/>
            <consortium name="The Broad Institute Genome Sequencing Center for Infectious Disease"/>
            <person name="Wu L."/>
            <person name="Ma J."/>
        </authorList>
    </citation>
    <scope>NUCLEOTIDE SEQUENCE [LARGE SCALE GENOMIC DNA]</scope>
    <source>
        <strain evidence="4">KCTC 5701</strain>
    </source>
</reference>
<protein>
    <submittedName>
        <fullName evidence="3">Helix-turn-helix domain-containing protein</fullName>
    </submittedName>
</protein>
<dbReference type="SUPFAM" id="SSF47413">
    <property type="entry name" value="lambda repressor-like DNA-binding domains"/>
    <property type="match status" value="1"/>
</dbReference>
<comment type="caution">
    <text evidence="3">The sequence shown here is derived from an EMBL/GenBank/DDBJ whole genome shotgun (WGS) entry which is preliminary data.</text>
</comment>
<feature type="compositionally biased region" description="Low complexity" evidence="1">
    <location>
        <begin position="119"/>
        <end position="140"/>
    </location>
</feature>
<feature type="compositionally biased region" description="Low complexity" evidence="1">
    <location>
        <begin position="182"/>
        <end position="199"/>
    </location>
</feature>
<dbReference type="Pfam" id="PF01381">
    <property type="entry name" value="HTH_3"/>
    <property type="match status" value="1"/>
</dbReference>
<feature type="region of interest" description="Disordered" evidence="1">
    <location>
        <begin position="81"/>
        <end position="140"/>
    </location>
</feature>
<sequence>MTDFHAIDALLADAREPVALPPVEQRRALRQALNLSRVQVAQALGVSPSTLGGWEAGREPSGDLREKYAYFLQAAEAKLRTQAEEVRPRAAEDEPRTQPPGEHPTARPAPSAPAPAPASPSVSAGSGSAAAPCAADSTAGDDTVLPAPRPCVLCGAPATHHIEGYPQHLDPAECVPAGPRSPAGQGTTGAGPAPTAAGPEPIPVGQQPVAPQSAATVPAPAVSQPGRSRPAPAQRPVRRRASQTHGHLSDLIHQAVHDALAAHGGDTAAATAGLQRRAIPDAMALLDVCRIGARYDIVGHPPLPGILRKKSAHGADEVWEARPNWTRPEAPLGTGEVTALDINGAYLSALKTHLPLGALEHSTGDAHSRRRAGIHLITPPDWDHHSYLPNPLGNRDEPGPVWVTEPVLRLLQRLATAPYGPMCDPPVIHESWTSGATEQLFEKFRQVLRDARDKAITDDDEVTLEYVKSMYSKFVSTMGESNFNREICRPDWMHIIRSQAFVNLWLKAHKAHTAGLHVIRVMGTDELHLVGDWRHVFTEGRGVTEVKVKDTYTLPARER</sequence>
<feature type="region of interest" description="Disordered" evidence="1">
    <location>
        <begin position="172"/>
        <end position="246"/>
    </location>
</feature>
<dbReference type="EMBL" id="JBHSOE010000125">
    <property type="protein sequence ID" value="MFC5660933.1"/>
    <property type="molecule type" value="Genomic_DNA"/>
</dbReference>
<feature type="compositionally biased region" description="Basic and acidic residues" evidence="1">
    <location>
        <begin position="81"/>
        <end position="96"/>
    </location>
</feature>
<dbReference type="RefSeq" id="WP_344353746.1">
    <property type="nucleotide sequence ID" value="NZ_BAAASM010000076.1"/>
</dbReference>
<evidence type="ECO:0000313" key="3">
    <source>
        <dbReference type="EMBL" id="MFC5660933.1"/>
    </source>
</evidence>
<dbReference type="InterPro" id="IPR010982">
    <property type="entry name" value="Lambda_DNA-bd_dom_sf"/>
</dbReference>
<accession>A0ABW0WTS1</accession>
<dbReference type="SMART" id="SM00530">
    <property type="entry name" value="HTH_XRE"/>
    <property type="match status" value="1"/>
</dbReference>
<keyword evidence="4" id="KW-1185">Reference proteome</keyword>
<organism evidence="3 4">
    <name type="scientific">Streptomyces nogalater</name>
    <dbReference type="NCBI Taxonomy" id="38314"/>
    <lineage>
        <taxon>Bacteria</taxon>
        <taxon>Bacillati</taxon>
        <taxon>Actinomycetota</taxon>
        <taxon>Actinomycetes</taxon>
        <taxon>Kitasatosporales</taxon>
        <taxon>Streptomycetaceae</taxon>
        <taxon>Streptomyces</taxon>
    </lineage>
</organism>
<dbReference type="Gene3D" id="1.10.260.40">
    <property type="entry name" value="lambda repressor-like DNA-binding domains"/>
    <property type="match status" value="1"/>
</dbReference>
<proteinExistence type="predicted"/>
<feature type="domain" description="HTH cro/C1-type" evidence="2">
    <location>
        <begin position="27"/>
        <end position="79"/>
    </location>
</feature>
<dbReference type="CDD" id="cd00093">
    <property type="entry name" value="HTH_XRE"/>
    <property type="match status" value="1"/>
</dbReference>